<dbReference type="RefSeq" id="WP_183487537.1">
    <property type="nucleotide sequence ID" value="NZ_JBHUOV010000002.1"/>
</dbReference>
<evidence type="ECO:0000313" key="3">
    <source>
        <dbReference type="Proteomes" id="UP001597533"/>
    </source>
</evidence>
<name>A0ABW5WNR0_9FLAO</name>
<dbReference type="Pfam" id="PF00144">
    <property type="entry name" value="Beta-lactamase"/>
    <property type="match status" value="1"/>
</dbReference>
<proteinExistence type="predicted"/>
<dbReference type="GO" id="GO:0016787">
    <property type="term" value="F:hydrolase activity"/>
    <property type="evidence" value="ECO:0007669"/>
    <property type="project" value="UniProtKB-KW"/>
</dbReference>
<dbReference type="PANTHER" id="PTHR46825">
    <property type="entry name" value="D-ALANYL-D-ALANINE-CARBOXYPEPTIDASE/ENDOPEPTIDASE AMPH"/>
    <property type="match status" value="1"/>
</dbReference>
<dbReference type="EMBL" id="JBHUOV010000002">
    <property type="protein sequence ID" value="MFD2823535.1"/>
    <property type="molecule type" value="Genomic_DNA"/>
</dbReference>
<dbReference type="InterPro" id="IPR001466">
    <property type="entry name" value="Beta-lactam-related"/>
</dbReference>
<dbReference type="SUPFAM" id="SSF56601">
    <property type="entry name" value="beta-lactamase/transpeptidase-like"/>
    <property type="match status" value="1"/>
</dbReference>
<evidence type="ECO:0000259" key="1">
    <source>
        <dbReference type="Pfam" id="PF00144"/>
    </source>
</evidence>
<gene>
    <name evidence="2" type="ORF">ACFS5M_07635</name>
</gene>
<dbReference type="PANTHER" id="PTHR46825:SF7">
    <property type="entry name" value="D-ALANYL-D-ALANINE CARBOXYPEPTIDASE"/>
    <property type="match status" value="1"/>
</dbReference>
<dbReference type="Proteomes" id="UP001597533">
    <property type="component" value="Unassembled WGS sequence"/>
</dbReference>
<feature type="domain" description="Beta-lactamase-related" evidence="1">
    <location>
        <begin position="49"/>
        <end position="364"/>
    </location>
</feature>
<dbReference type="EC" id="3.-.-.-" evidence="2"/>
<evidence type="ECO:0000313" key="2">
    <source>
        <dbReference type="EMBL" id="MFD2823535.1"/>
    </source>
</evidence>
<accession>A0ABW5WNR0</accession>
<organism evidence="2 3">
    <name type="scientific">Lacinutrix iliipiscaria</name>
    <dbReference type="NCBI Taxonomy" id="1230532"/>
    <lineage>
        <taxon>Bacteria</taxon>
        <taxon>Pseudomonadati</taxon>
        <taxon>Bacteroidota</taxon>
        <taxon>Flavobacteriia</taxon>
        <taxon>Flavobacteriales</taxon>
        <taxon>Flavobacteriaceae</taxon>
        <taxon>Lacinutrix</taxon>
    </lineage>
</organism>
<dbReference type="InterPro" id="IPR012338">
    <property type="entry name" value="Beta-lactam/transpept-like"/>
</dbReference>
<dbReference type="InterPro" id="IPR050491">
    <property type="entry name" value="AmpC-like"/>
</dbReference>
<comment type="caution">
    <text evidence="2">The sequence shown here is derived from an EMBL/GenBank/DDBJ whole genome shotgun (WGS) entry which is preliminary data.</text>
</comment>
<protein>
    <submittedName>
        <fullName evidence="2">Serine hydrolase domain-containing protein</fullName>
        <ecNumber evidence="2">3.-.-.-</ecNumber>
    </submittedName>
</protein>
<keyword evidence="2" id="KW-0378">Hydrolase</keyword>
<sequence length="369" mass="42820">MKPLLYILLFVSNLVFGQTDSITHRIIDKINHYSENPVHSMLLYIDNETKNVMYSEGFGLVDKKGDSVTAHSSFKIASSTKLFVSTIILQLQEEAKLNINDKVYPYLKDLEYLDFENIHNLDGVKYAKHITIKQLLSHRSGLADLFTDREEAFFGMLMQNPKKQYSPKALMALYYQFNLHREPHFKPDEAWYYSDINFILLGLVIEQLDIKSLSQSIRHRILEPLNMHHTFFEFYETPKEEAIQVNQYVGSINFSDLNTSFDWAGGGLVSTNLDLAIFIKALFNFKLINKDSLTKMIDVKTTKENESRYGLGVYEFIVNQKVYYGHFGFYNTFVGYCPETKSTISYCISQATPDFNTHKLIRQILNFVE</sequence>
<dbReference type="Gene3D" id="3.40.710.10">
    <property type="entry name" value="DD-peptidase/beta-lactamase superfamily"/>
    <property type="match status" value="1"/>
</dbReference>
<reference evidence="3" key="1">
    <citation type="journal article" date="2019" name="Int. J. Syst. Evol. Microbiol.">
        <title>The Global Catalogue of Microorganisms (GCM) 10K type strain sequencing project: providing services to taxonomists for standard genome sequencing and annotation.</title>
        <authorList>
            <consortium name="The Broad Institute Genomics Platform"/>
            <consortium name="The Broad Institute Genome Sequencing Center for Infectious Disease"/>
            <person name="Wu L."/>
            <person name="Ma J."/>
        </authorList>
    </citation>
    <scope>NUCLEOTIDE SEQUENCE [LARGE SCALE GENOMIC DNA]</scope>
    <source>
        <strain evidence="3">KCTC 32141</strain>
    </source>
</reference>
<keyword evidence="3" id="KW-1185">Reference proteome</keyword>